<proteinExistence type="predicted"/>
<protein>
    <submittedName>
        <fullName evidence="1">Uncharacterized protein</fullName>
    </submittedName>
</protein>
<organism evidence="1 2">
    <name type="scientific">Pseudopithomyces chartarum</name>
    <dbReference type="NCBI Taxonomy" id="1892770"/>
    <lineage>
        <taxon>Eukaryota</taxon>
        <taxon>Fungi</taxon>
        <taxon>Dikarya</taxon>
        <taxon>Ascomycota</taxon>
        <taxon>Pezizomycotina</taxon>
        <taxon>Dothideomycetes</taxon>
        <taxon>Pleosporomycetidae</taxon>
        <taxon>Pleosporales</taxon>
        <taxon>Massarineae</taxon>
        <taxon>Didymosphaeriaceae</taxon>
        <taxon>Pseudopithomyces</taxon>
    </lineage>
</organism>
<comment type="caution">
    <text evidence="1">The sequence shown here is derived from an EMBL/GenBank/DDBJ whole genome shotgun (WGS) entry which is preliminary data.</text>
</comment>
<gene>
    <name evidence="1" type="ORF">GRF29_28g1633427</name>
</gene>
<dbReference type="SUPFAM" id="SSF81901">
    <property type="entry name" value="HCP-like"/>
    <property type="match status" value="1"/>
</dbReference>
<dbReference type="InterPro" id="IPR011990">
    <property type="entry name" value="TPR-like_helical_dom_sf"/>
</dbReference>
<dbReference type="Proteomes" id="UP001280581">
    <property type="component" value="Unassembled WGS sequence"/>
</dbReference>
<accession>A0AAN6M2B3</accession>
<evidence type="ECO:0000313" key="2">
    <source>
        <dbReference type="Proteomes" id="UP001280581"/>
    </source>
</evidence>
<keyword evidence="2" id="KW-1185">Reference proteome</keyword>
<name>A0AAN6M2B3_9PLEO</name>
<dbReference type="AlphaFoldDB" id="A0AAN6M2B3"/>
<dbReference type="EMBL" id="WVTA01000004">
    <property type="protein sequence ID" value="KAK3213960.1"/>
    <property type="molecule type" value="Genomic_DNA"/>
</dbReference>
<evidence type="ECO:0000313" key="1">
    <source>
        <dbReference type="EMBL" id="KAK3213960.1"/>
    </source>
</evidence>
<dbReference type="Gene3D" id="1.25.40.10">
    <property type="entry name" value="Tetratricopeptide repeat domain"/>
    <property type="match status" value="1"/>
</dbReference>
<sequence length="321" mass="35165">MLAIPLFRVPDVNDTTAQLPPSQQAHTAAAILLACSAAGDVQATLQILNAVYYSKNGYNIPQAAEIARFFSSSDINDCMLTLEKLAGGGGGNAGPTGDANAMTLHGKFLELAGKKQEAKNFYEKALEKYDTKIHRGYPHPMALPWLTPWMELVTLERSQKEPSLVKIKEALEFGALKADDPMAYYQLALLQQKRTPSWLAYMSKAAASGHSEAMFTLGHFYLSVNEKPASYLKAGFQKALNFMTSWKRAGPADLAMDWFRAAALGGHKPAMMEIAELHTKSGASPELVKNCLRDVLQAPPKGKQEEWPHLVTQAQRQLAAM</sequence>
<reference evidence="1 2" key="1">
    <citation type="submission" date="2021-02" db="EMBL/GenBank/DDBJ databases">
        <title>Genome assembly of Pseudopithomyces chartarum.</title>
        <authorList>
            <person name="Jauregui R."/>
            <person name="Singh J."/>
            <person name="Voisey C."/>
        </authorList>
    </citation>
    <scope>NUCLEOTIDE SEQUENCE [LARGE SCALE GENOMIC DNA]</scope>
    <source>
        <strain evidence="1 2">AGR01</strain>
    </source>
</reference>